<evidence type="ECO:0000313" key="10">
    <source>
        <dbReference type="EMBL" id="OZS75391.1"/>
    </source>
</evidence>
<dbReference type="InterPro" id="IPR008966">
    <property type="entry name" value="Adhesion_dom_sf"/>
</dbReference>
<comment type="similarity">
    <text evidence="2">Belongs to the fimbrial protein family.</text>
</comment>
<dbReference type="PANTHER" id="PTHR33420:SF3">
    <property type="entry name" value="FIMBRIAL SUBUNIT ELFA"/>
    <property type="match status" value="1"/>
</dbReference>
<evidence type="ECO:0000256" key="3">
    <source>
        <dbReference type="ARBA" id="ARBA00022729"/>
    </source>
</evidence>
<dbReference type="InterPro" id="IPR050263">
    <property type="entry name" value="Bact_Fimbrial_Adh_Pro"/>
</dbReference>
<dbReference type="EMBL" id="NOWC01000005">
    <property type="protein sequence ID" value="OZS75391.1"/>
    <property type="molecule type" value="Genomic_DNA"/>
</dbReference>
<evidence type="ECO:0000256" key="2">
    <source>
        <dbReference type="ARBA" id="ARBA00006671"/>
    </source>
</evidence>
<comment type="subcellular location">
    <subcellularLocation>
        <location evidence="1">Fimbrium</location>
    </subcellularLocation>
</comment>
<dbReference type="Pfam" id="PF00419">
    <property type="entry name" value="Fimbrial"/>
    <property type="match status" value="1"/>
</dbReference>
<evidence type="ECO:0000256" key="5">
    <source>
        <dbReference type="SAM" id="SignalP"/>
    </source>
</evidence>
<dbReference type="Proteomes" id="UP000834611">
    <property type="component" value="Unassembled WGS sequence"/>
</dbReference>
<keyword evidence="4" id="KW-0281">Fimbrium</keyword>
<accession>A0A264VVQ7</accession>
<evidence type="ECO:0000313" key="8">
    <source>
        <dbReference type="EMBL" id="MBW3119054.1"/>
    </source>
</evidence>
<dbReference type="EMBL" id="JAHWLI010000162">
    <property type="protein sequence ID" value="MBW3119054.1"/>
    <property type="molecule type" value="Genomic_DNA"/>
</dbReference>
<dbReference type="Gene3D" id="2.60.40.1090">
    <property type="entry name" value="Fimbrial-type adhesion domain"/>
    <property type="match status" value="1"/>
</dbReference>
<dbReference type="GO" id="GO:0009289">
    <property type="term" value="C:pilus"/>
    <property type="evidence" value="ECO:0007669"/>
    <property type="project" value="UniProtKB-SubCell"/>
</dbReference>
<evidence type="ECO:0000256" key="1">
    <source>
        <dbReference type="ARBA" id="ARBA00004561"/>
    </source>
</evidence>
<evidence type="ECO:0000313" key="9">
    <source>
        <dbReference type="EMBL" id="MDI9094125.1"/>
    </source>
</evidence>
<proteinExistence type="inferred from homology"/>
<feature type="domain" description="Fimbrial-type adhesion" evidence="6">
    <location>
        <begin position="41"/>
        <end position="185"/>
    </location>
</feature>
<protein>
    <submittedName>
        <fullName evidence="8">Fimbrial protein</fullName>
    </submittedName>
    <submittedName>
        <fullName evidence="10">Pilus assembly protein</fullName>
    </submittedName>
    <submittedName>
        <fullName evidence="7">Type-1A pilin</fullName>
    </submittedName>
</protein>
<reference evidence="10 11" key="1">
    <citation type="submission" date="2017-07" db="EMBL/GenBank/DDBJ databases">
        <title>blaIMP-27 on transferable plasmids in Proteus mirabilis and Providencia rettgeri.</title>
        <authorList>
            <person name="Potter R."/>
        </authorList>
    </citation>
    <scope>NUCLEOTIDE SEQUENCE [LARGE SCALE GENOMIC DNA]</scope>
    <source>
        <strain evidence="10 11">PR1</strain>
    </source>
</reference>
<organism evidence="10 11">
    <name type="scientific">Providencia rettgeri</name>
    <dbReference type="NCBI Taxonomy" id="587"/>
    <lineage>
        <taxon>Bacteria</taxon>
        <taxon>Pseudomonadati</taxon>
        <taxon>Pseudomonadota</taxon>
        <taxon>Gammaproteobacteria</taxon>
        <taxon>Enterobacterales</taxon>
        <taxon>Morganellaceae</taxon>
        <taxon>Providencia</taxon>
    </lineage>
</organism>
<reference evidence="7" key="2">
    <citation type="submission" date="2020-05" db="EMBL/GenBank/DDBJ databases">
        <authorList>
            <person name="Delgado-Blas J."/>
        </authorList>
    </citation>
    <scope>NUCLEOTIDE SEQUENCE</scope>
    <source>
        <strain evidence="7">BB1453</strain>
    </source>
</reference>
<evidence type="ECO:0000259" key="6">
    <source>
        <dbReference type="Pfam" id="PF00419"/>
    </source>
</evidence>
<dbReference type="InterPro" id="IPR036937">
    <property type="entry name" value="Adhesion_dom_fimbrial_sf"/>
</dbReference>
<keyword evidence="3 5" id="KW-0732">Signal</keyword>
<feature type="signal peptide" evidence="5">
    <location>
        <begin position="1"/>
        <end position="24"/>
    </location>
</feature>
<dbReference type="InterPro" id="IPR000259">
    <property type="entry name" value="Adhesion_dom_fimbrial"/>
</dbReference>
<comment type="caution">
    <text evidence="10">The sequence shown here is derived from an EMBL/GenBank/DDBJ whole genome shotgun (WGS) entry which is preliminary data.</text>
</comment>
<gene>
    <name evidence="7" type="primary">fimA_5</name>
    <name evidence="10" type="ORF">CHI95_05740</name>
    <name evidence="7" type="ORF">GHA_03696</name>
    <name evidence="8" type="ORF">KYI77_21735</name>
    <name evidence="9" type="ORF">OGX73_15990</name>
</gene>
<dbReference type="PANTHER" id="PTHR33420">
    <property type="entry name" value="FIMBRIAL SUBUNIT ELFA-RELATED"/>
    <property type="match status" value="1"/>
</dbReference>
<dbReference type="EMBL" id="JAOWIN010000012">
    <property type="protein sequence ID" value="MDI9094125.1"/>
    <property type="molecule type" value="Genomic_DNA"/>
</dbReference>
<dbReference type="SUPFAM" id="SSF49401">
    <property type="entry name" value="Bacterial adhesins"/>
    <property type="match status" value="1"/>
</dbReference>
<dbReference type="RefSeq" id="WP_004258027.1">
    <property type="nucleotide sequence ID" value="NZ_ABDWLN020000010.1"/>
</dbReference>
<dbReference type="EMBL" id="CAHPSF010000013">
    <property type="protein sequence ID" value="CAB5712148.1"/>
    <property type="molecule type" value="Genomic_DNA"/>
</dbReference>
<dbReference type="Proteomes" id="UP000216001">
    <property type="component" value="Unassembled WGS sequence"/>
</dbReference>
<reference evidence="8" key="3">
    <citation type="submission" date="2021-07" db="EMBL/GenBank/DDBJ databases">
        <authorList>
            <person name="Stanton E."/>
        </authorList>
    </citation>
    <scope>NUCLEOTIDE SEQUENCE</scope>
    <source>
        <strain evidence="8">2021EL-01139</strain>
    </source>
</reference>
<dbReference type="Proteomes" id="UP001155882">
    <property type="component" value="Unassembled WGS sequence"/>
</dbReference>
<evidence type="ECO:0000313" key="11">
    <source>
        <dbReference type="Proteomes" id="UP000216001"/>
    </source>
</evidence>
<name>A0A264VVQ7_PRORE</name>
<evidence type="ECO:0000313" key="7">
    <source>
        <dbReference type="EMBL" id="CAB5712148.1"/>
    </source>
</evidence>
<dbReference type="GeneID" id="92276125"/>
<dbReference type="GO" id="GO:0043709">
    <property type="term" value="P:cell adhesion involved in single-species biofilm formation"/>
    <property type="evidence" value="ECO:0007669"/>
    <property type="project" value="TreeGrafter"/>
</dbReference>
<feature type="chain" id="PRO_5011915193" evidence="5">
    <location>
        <begin position="25"/>
        <end position="186"/>
    </location>
</feature>
<reference evidence="9" key="4">
    <citation type="submission" date="2022-10" db="EMBL/GenBank/DDBJ databases">
        <title>Bacterial isolates recovered from the One Health project in Brazil.</title>
        <authorList>
            <person name="Valiatti T.B."/>
            <person name="Santos F."/>
            <person name="Cayo R."/>
            <person name="Gales A.C."/>
        </authorList>
    </citation>
    <scope>NUCLEOTIDE SEQUENCE</scope>
    <source>
        <strain evidence="9">PVR188</strain>
    </source>
</reference>
<sequence length="186" mass="19165">MNIKNKLAVLSVVVSSIICSSTFAAENDPLPALTVNGGKVTFNGEITSGACAISGSDTDKIVTLDTVKTTTFTAADQLAMRAKPFNINLVECDTATRKSVQISFNGQTVDGKPGLLANTAGAGSAENVGLQLFNPDGSPLEIGALSSKVDLTDTTTIPLSVDYKSIGAVVTAGKVQSVANFMLTYN</sequence>
<evidence type="ECO:0000256" key="4">
    <source>
        <dbReference type="ARBA" id="ARBA00023263"/>
    </source>
</evidence>
<dbReference type="Proteomes" id="UP001159001">
    <property type="component" value="Unassembled WGS sequence"/>
</dbReference>
<dbReference type="AlphaFoldDB" id="A0A264VVQ7"/>